<feature type="transmembrane region" description="Helical" evidence="10">
    <location>
        <begin position="915"/>
        <end position="934"/>
    </location>
</feature>
<keyword evidence="9 10" id="KW-0472">Membrane</keyword>
<evidence type="ECO:0000313" key="13">
    <source>
        <dbReference type="EMBL" id="CAL4948180.1"/>
    </source>
</evidence>
<keyword evidence="8 10" id="KW-1133">Transmembrane helix</keyword>
<dbReference type="InterPro" id="IPR021319">
    <property type="entry name" value="DUF2921"/>
</dbReference>
<sequence length="962" mass="103112">MTHLAFTPRHATVFLRTKMAPPAKNHCYLATDHLRFLLALIVAALCSAVSATDSSLCAIPSPAPEHIAGGNDTLPLINSFRLSAGYFFGGEDIHFARDDSDDDGSLSHVRRSFTLLPLRVGRTTDSTVIHVSATLTLTGGRSLDAAAAASHHRRRNRFPAGGSHSVSFHLDGYYSSTSAELCMVGAGTYAEDDGWRLSHLPEAVLRLRVPSPPSLTDPFVTGQINGAGFDAISLIAYAEGDGYKYGSGHHASCPPPPSTGVRGAGGFSCAHLKEKLVSSYKLHHGGGGGAHMPLRLREPRMHVGQVQCTENGDGAIAAVRMYATFSDSTNMWLAGQLRPGFMVKEAAVVAEGRWDAVTGALCLRACRVVRSGPASLAVQEQDCGIGLSFWFPAVWTVRHRSVVAGALWNTSQHGAAGSDAAAAAAGAISASSIDFDSIVRSRGNLSDVEYRYTMVEEAKKRYFSDVLKSHKNKAKGPFPAATATHTYHDFQFGFYMENVNGGSDHGEAYPVTIGSAMVHGHRLGADNSFSRHGEVDMELQEDELLRVSYDIHIRHLPPNVNFMRPNITSLATTIEERLVTAEGVYDPKTGVLCMIGCQELNVSTTDCQVLITVLFASLDAKAQGHGKGVISSLRPKTDPLFFDKISFSLFGMYAEQASESVSRMDMESVLLVLSATLPCVFTALQILHAKRRPEASASTSITMLVILALGHVAPLVIGSEALFVSRGTHYAPFQRMVPREVRQAMLRAPTLIALVLQLRLLQLAWSARRPAAGRSKAAETAAAAERRSLWVVCLPLYLLGGALTVAVHASNSRRAAMEDSIAVRVGPEPATLWEDLVSSAGLALDGFLLPQVAMNAFSSGGGGAARGAISPWFYAGGTVVRAMPHVYDAIRSRGYVQSVTPSNVYASARDDRFGAAWDVVVPCGVGLLAVLLFLQQRLGATFSFGSRRRSGAYEMASTQLED</sequence>
<gene>
    <name evidence="13" type="ORF">URODEC1_LOCUS37230</name>
</gene>
<dbReference type="EMBL" id="OZ075127">
    <property type="protein sequence ID" value="CAL4948180.1"/>
    <property type="molecule type" value="Genomic_DNA"/>
</dbReference>
<evidence type="ECO:0000313" key="14">
    <source>
        <dbReference type="Proteomes" id="UP001497457"/>
    </source>
</evidence>
<feature type="transmembrane region" description="Helical" evidence="10">
    <location>
        <begin position="744"/>
        <end position="767"/>
    </location>
</feature>
<dbReference type="Pfam" id="PF11145">
    <property type="entry name" value="DUF2921"/>
    <property type="match status" value="1"/>
</dbReference>
<evidence type="ECO:0000256" key="5">
    <source>
        <dbReference type="ARBA" id="ARBA00022679"/>
    </source>
</evidence>
<feature type="domain" description="DUF2921" evidence="12">
    <location>
        <begin position="55"/>
        <end position="232"/>
    </location>
</feature>
<dbReference type="AlphaFoldDB" id="A0ABC8YTY3"/>
<feature type="domain" description="DUF2921" evidence="12">
    <location>
        <begin position="252"/>
        <end position="413"/>
    </location>
</feature>
<feature type="transmembrane region" description="Helical" evidence="10">
    <location>
        <begin position="669"/>
        <end position="689"/>
    </location>
</feature>
<evidence type="ECO:0000256" key="3">
    <source>
        <dbReference type="ARBA" id="ARBA00004906"/>
    </source>
</evidence>
<feature type="transmembrane region" description="Helical" evidence="10">
    <location>
        <begin position="701"/>
        <end position="724"/>
    </location>
</feature>
<dbReference type="Pfam" id="PF25333">
    <property type="entry name" value="DUF2921_N"/>
    <property type="match status" value="3"/>
</dbReference>
<evidence type="ECO:0000256" key="6">
    <source>
        <dbReference type="ARBA" id="ARBA00022692"/>
    </source>
</evidence>
<accession>A0ABC8YTY3</accession>
<comment type="subcellular location">
    <subcellularLocation>
        <location evidence="2">Endomembrane system</location>
        <topology evidence="2">Multi-pass membrane protein</topology>
    </subcellularLocation>
</comment>
<dbReference type="PANTHER" id="PTHR33389:SF7">
    <property type="entry name" value="OS01G0678000 PROTEIN"/>
    <property type="match status" value="1"/>
</dbReference>
<keyword evidence="7" id="KW-0833">Ubl conjugation pathway</keyword>
<evidence type="ECO:0000256" key="10">
    <source>
        <dbReference type="SAM" id="Phobius"/>
    </source>
</evidence>
<reference evidence="13" key="1">
    <citation type="submission" date="2024-10" db="EMBL/GenBank/DDBJ databases">
        <authorList>
            <person name="Ryan C."/>
        </authorList>
    </citation>
    <scope>NUCLEOTIDE SEQUENCE [LARGE SCALE GENOMIC DNA]</scope>
</reference>
<evidence type="ECO:0000256" key="7">
    <source>
        <dbReference type="ARBA" id="ARBA00022786"/>
    </source>
</evidence>
<evidence type="ECO:0000256" key="8">
    <source>
        <dbReference type="ARBA" id="ARBA00022989"/>
    </source>
</evidence>
<proteinExistence type="predicted"/>
<feature type="domain" description="DUF2921" evidence="12">
    <location>
        <begin position="468"/>
        <end position="646"/>
    </location>
</feature>
<organism evidence="13 14">
    <name type="scientific">Urochloa decumbens</name>
    <dbReference type="NCBI Taxonomy" id="240449"/>
    <lineage>
        <taxon>Eukaryota</taxon>
        <taxon>Viridiplantae</taxon>
        <taxon>Streptophyta</taxon>
        <taxon>Embryophyta</taxon>
        <taxon>Tracheophyta</taxon>
        <taxon>Spermatophyta</taxon>
        <taxon>Magnoliopsida</taxon>
        <taxon>Liliopsida</taxon>
        <taxon>Poales</taxon>
        <taxon>Poaceae</taxon>
        <taxon>PACMAD clade</taxon>
        <taxon>Panicoideae</taxon>
        <taxon>Panicodae</taxon>
        <taxon>Paniceae</taxon>
        <taxon>Melinidinae</taxon>
        <taxon>Urochloa</taxon>
    </lineage>
</organism>
<dbReference type="GO" id="GO:0061630">
    <property type="term" value="F:ubiquitin protein ligase activity"/>
    <property type="evidence" value="ECO:0007669"/>
    <property type="project" value="UniProtKB-EC"/>
</dbReference>
<dbReference type="Proteomes" id="UP001497457">
    <property type="component" value="Chromosome 17b"/>
</dbReference>
<evidence type="ECO:0000259" key="12">
    <source>
        <dbReference type="Pfam" id="PF25333"/>
    </source>
</evidence>
<name>A0ABC8YTY3_9POAL</name>
<feature type="domain" description="SWEET-like" evidence="11">
    <location>
        <begin position="656"/>
        <end position="943"/>
    </location>
</feature>
<keyword evidence="5" id="KW-0808">Transferase</keyword>
<dbReference type="GO" id="GO:0012505">
    <property type="term" value="C:endomembrane system"/>
    <property type="evidence" value="ECO:0007669"/>
    <property type="project" value="UniProtKB-SubCell"/>
</dbReference>
<dbReference type="InterPro" id="IPR057425">
    <property type="entry name" value="DUF2921_N"/>
</dbReference>
<evidence type="ECO:0000256" key="1">
    <source>
        <dbReference type="ARBA" id="ARBA00000900"/>
    </source>
</evidence>
<evidence type="ECO:0000256" key="4">
    <source>
        <dbReference type="ARBA" id="ARBA00012483"/>
    </source>
</evidence>
<keyword evidence="14" id="KW-1185">Reference proteome</keyword>
<comment type="catalytic activity">
    <reaction evidence="1">
        <text>S-ubiquitinyl-[E2 ubiquitin-conjugating enzyme]-L-cysteine + [acceptor protein]-L-lysine = [E2 ubiquitin-conjugating enzyme]-L-cysteine + N(6)-ubiquitinyl-[acceptor protein]-L-lysine.</text>
        <dbReference type="EC" id="2.3.2.27"/>
    </reaction>
</comment>
<keyword evidence="6 10" id="KW-0812">Transmembrane</keyword>
<dbReference type="PANTHER" id="PTHR33389">
    <property type="entry name" value="FAMILY PROTEIN, PUTATIVE (DUF2921)-RELATED"/>
    <property type="match status" value="1"/>
</dbReference>
<evidence type="ECO:0000259" key="11">
    <source>
        <dbReference type="Pfam" id="PF11145"/>
    </source>
</evidence>
<evidence type="ECO:0000256" key="2">
    <source>
        <dbReference type="ARBA" id="ARBA00004127"/>
    </source>
</evidence>
<comment type="pathway">
    <text evidence="3">Protein modification; protein ubiquitination.</text>
</comment>
<feature type="transmembrane region" description="Helical" evidence="10">
    <location>
        <begin position="788"/>
        <end position="809"/>
    </location>
</feature>
<evidence type="ECO:0000256" key="9">
    <source>
        <dbReference type="ARBA" id="ARBA00023136"/>
    </source>
</evidence>
<dbReference type="EC" id="2.3.2.27" evidence="4"/>
<protein>
    <recommendedName>
        <fullName evidence="4">RING-type E3 ubiquitin transferase</fullName>
        <ecNumber evidence="4">2.3.2.27</ecNumber>
    </recommendedName>
</protein>